<dbReference type="STRING" id="1797516.A3D26_00690"/>
<organism evidence="1 2">
    <name type="scientific">Candidatus Blackburnbacteria bacterium RIFCSPHIGHO2_02_FULL_44_20</name>
    <dbReference type="NCBI Taxonomy" id="1797516"/>
    <lineage>
        <taxon>Bacteria</taxon>
        <taxon>Candidatus Blackburniibacteriota</taxon>
    </lineage>
</organism>
<gene>
    <name evidence="1" type="ORF">A3D26_00690</name>
</gene>
<protein>
    <submittedName>
        <fullName evidence="1">Uncharacterized protein</fullName>
    </submittedName>
</protein>
<proteinExistence type="predicted"/>
<reference evidence="1 2" key="1">
    <citation type="journal article" date="2016" name="Nat. Commun.">
        <title>Thousands of microbial genomes shed light on interconnected biogeochemical processes in an aquifer system.</title>
        <authorList>
            <person name="Anantharaman K."/>
            <person name="Brown C.T."/>
            <person name="Hug L.A."/>
            <person name="Sharon I."/>
            <person name="Castelle C.J."/>
            <person name="Probst A.J."/>
            <person name="Thomas B.C."/>
            <person name="Singh A."/>
            <person name="Wilkins M.J."/>
            <person name="Karaoz U."/>
            <person name="Brodie E.L."/>
            <person name="Williams K.H."/>
            <person name="Hubbard S.S."/>
            <person name="Banfield J.F."/>
        </authorList>
    </citation>
    <scope>NUCLEOTIDE SEQUENCE [LARGE SCALE GENOMIC DNA]</scope>
</reference>
<evidence type="ECO:0000313" key="1">
    <source>
        <dbReference type="EMBL" id="OGY10664.1"/>
    </source>
</evidence>
<comment type="caution">
    <text evidence="1">The sequence shown here is derived from an EMBL/GenBank/DDBJ whole genome shotgun (WGS) entry which is preliminary data.</text>
</comment>
<dbReference type="EMBL" id="MHBZ01000031">
    <property type="protein sequence ID" value="OGY10664.1"/>
    <property type="molecule type" value="Genomic_DNA"/>
</dbReference>
<evidence type="ECO:0000313" key="2">
    <source>
        <dbReference type="Proteomes" id="UP000178319"/>
    </source>
</evidence>
<dbReference type="AlphaFoldDB" id="A0A1G1V5H8"/>
<accession>A0A1G1V5H8</accession>
<name>A0A1G1V5H8_9BACT</name>
<sequence>MLVLRELCRLALTTGRIAALVYFQYRCAQQFARSANCVAKNLDDGNTSSDAVTPAALATATLAGALAHTWLPLRISDWEHLVLYTTALVQLGFHLGKSSVAKTDAK</sequence>
<dbReference type="Proteomes" id="UP000178319">
    <property type="component" value="Unassembled WGS sequence"/>
</dbReference>